<sequence length="202" mass="22461">MYVHRLNTFKHLFKEGSMYVSRFDVTRSNLNFMLSDSPLSIRLNDSTTFKEKTVPNSPHFQGKDLVMVTIKINSDLPVTLIVFDSQTLSFQKQVHGLRGDPMVVATSINPKLIGRLFVPECHSRNTIIFRQDIACKSYTFQEEGNNGPGDDMPGMTSLSTEVCVGGDKKDKGPTLETTSIGLITKNSHGTSSSKFTKKAHIT</sequence>
<dbReference type="EMBL" id="HG994367">
    <property type="protein sequence ID" value="CAF1705996.1"/>
    <property type="molecule type" value="Genomic_DNA"/>
</dbReference>
<protein>
    <submittedName>
        <fullName evidence="1">(rape) hypothetical protein</fullName>
    </submittedName>
</protein>
<organism evidence="1">
    <name type="scientific">Brassica napus</name>
    <name type="common">Rape</name>
    <dbReference type="NCBI Taxonomy" id="3708"/>
    <lineage>
        <taxon>Eukaryota</taxon>
        <taxon>Viridiplantae</taxon>
        <taxon>Streptophyta</taxon>
        <taxon>Embryophyta</taxon>
        <taxon>Tracheophyta</taxon>
        <taxon>Spermatophyta</taxon>
        <taxon>Magnoliopsida</taxon>
        <taxon>eudicotyledons</taxon>
        <taxon>Gunneridae</taxon>
        <taxon>Pentapetalae</taxon>
        <taxon>rosids</taxon>
        <taxon>malvids</taxon>
        <taxon>Brassicales</taxon>
        <taxon>Brassicaceae</taxon>
        <taxon>Brassiceae</taxon>
        <taxon>Brassica</taxon>
    </lineage>
</organism>
<reference evidence="1" key="1">
    <citation type="submission" date="2021-01" db="EMBL/GenBank/DDBJ databases">
        <authorList>
            <consortium name="Genoscope - CEA"/>
            <person name="William W."/>
        </authorList>
    </citation>
    <scope>NUCLEOTIDE SEQUENCE</scope>
</reference>
<gene>
    <name evidence="1" type="ORF">DARMORV10_C03P55430.1</name>
</gene>
<name>A0A816ICI4_BRANA</name>
<dbReference type="AlphaFoldDB" id="A0A816ICI4"/>
<proteinExistence type="predicted"/>
<evidence type="ECO:0000313" key="1">
    <source>
        <dbReference type="EMBL" id="CAF1705996.1"/>
    </source>
</evidence>
<accession>A0A816ICI4</accession>
<dbReference type="Proteomes" id="UP001295469">
    <property type="component" value="Chromosome C03"/>
</dbReference>